<keyword evidence="1" id="KW-0472">Membrane</keyword>
<name>A0A839R0R4_9MICO</name>
<dbReference type="EMBL" id="JACHWP010000003">
    <property type="protein sequence ID" value="MBB3023280.1"/>
    <property type="molecule type" value="Genomic_DNA"/>
</dbReference>
<protein>
    <submittedName>
        <fullName evidence="3">Uncharacterized protein</fullName>
    </submittedName>
</protein>
<gene>
    <name evidence="2" type="ORF">FHX50_001565</name>
    <name evidence="3" type="ORF">FHX50_002184</name>
</gene>
<comment type="caution">
    <text evidence="3">The sequence shown here is derived from an EMBL/GenBank/DDBJ whole genome shotgun (WGS) entry which is preliminary data.</text>
</comment>
<feature type="transmembrane region" description="Helical" evidence="1">
    <location>
        <begin position="43"/>
        <end position="66"/>
    </location>
</feature>
<keyword evidence="4" id="KW-1185">Reference proteome</keyword>
<reference evidence="3 4" key="1">
    <citation type="submission" date="2020-08" db="EMBL/GenBank/DDBJ databases">
        <title>Sequencing the genomes of 1000 actinobacteria strains.</title>
        <authorList>
            <person name="Klenk H.-P."/>
        </authorList>
    </citation>
    <scope>NUCLEOTIDE SEQUENCE [LARGE SCALE GENOMIC DNA]</scope>
    <source>
        <strain evidence="3 4">DSM 23040</strain>
    </source>
</reference>
<dbReference type="RefSeq" id="WP_183376309.1">
    <property type="nucleotide sequence ID" value="NZ_CBCSFZ010000052.1"/>
</dbReference>
<dbReference type="AlphaFoldDB" id="A0A839R0R4"/>
<keyword evidence="1" id="KW-0812">Transmembrane</keyword>
<evidence type="ECO:0000256" key="1">
    <source>
        <dbReference type="SAM" id="Phobius"/>
    </source>
</evidence>
<feature type="transmembrane region" description="Helical" evidence="1">
    <location>
        <begin position="78"/>
        <end position="97"/>
    </location>
</feature>
<accession>A0A839R0R4</accession>
<evidence type="ECO:0000313" key="2">
    <source>
        <dbReference type="EMBL" id="MBB3023280.1"/>
    </source>
</evidence>
<dbReference type="EMBL" id="JACHWP010000015">
    <property type="protein sequence ID" value="MBB3023881.1"/>
    <property type="molecule type" value="Genomic_DNA"/>
</dbReference>
<organism evidence="3 4">
    <name type="scientific">Helcobacillus massiliensis</name>
    <dbReference type="NCBI Taxonomy" id="521392"/>
    <lineage>
        <taxon>Bacteria</taxon>
        <taxon>Bacillati</taxon>
        <taxon>Actinomycetota</taxon>
        <taxon>Actinomycetes</taxon>
        <taxon>Micrococcales</taxon>
        <taxon>Dermabacteraceae</taxon>
        <taxon>Helcobacillus</taxon>
    </lineage>
</organism>
<keyword evidence="1" id="KW-1133">Transmembrane helix</keyword>
<feature type="transmembrane region" description="Helical" evidence="1">
    <location>
        <begin position="103"/>
        <end position="122"/>
    </location>
</feature>
<evidence type="ECO:0000313" key="3">
    <source>
        <dbReference type="EMBL" id="MBB3023881.1"/>
    </source>
</evidence>
<proteinExistence type="predicted"/>
<evidence type="ECO:0000313" key="4">
    <source>
        <dbReference type="Proteomes" id="UP000568050"/>
    </source>
</evidence>
<dbReference type="Proteomes" id="UP000568050">
    <property type="component" value="Unassembled WGS sequence"/>
</dbReference>
<sequence length="141" mass="14995">MPSFSATLTGHMISGAIKAVIAALMLFATSATGAISEITLSHALTFAFVAMILVETVSAVMFHVVALRRRHPRPGSTAVTVVDLALPPLAALLFGTILLGGGIVIAAAICFTIVFWVFTLLVEKPWREDDAAVEAMEKSRW</sequence>